<dbReference type="Proteomes" id="UP000715095">
    <property type="component" value="Unassembled WGS sequence"/>
</dbReference>
<name>A0ABS2DTY4_9BURK</name>
<keyword evidence="3" id="KW-0285">Flavoprotein</keyword>
<feature type="domain" description="FMN-binding" evidence="6">
    <location>
        <begin position="37"/>
        <end position="111"/>
    </location>
</feature>
<accession>A0ABS2DTY4</accession>
<dbReference type="InterPro" id="IPR007329">
    <property type="entry name" value="FMN-bd"/>
</dbReference>
<comment type="caution">
    <text evidence="7">The sequence shown here is derived from an EMBL/GenBank/DDBJ whole genome shotgun (WGS) entry which is preliminary data.</text>
</comment>
<dbReference type="PANTHER" id="PTHR43400:SF7">
    <property type="entry name" value="FAD-DEPENDENT OXIDOREDUCTASE 2 FAD BINDING DOMAIN-CONTAINING PROTEIN"/>
    <property type="match status" value="1"/>
</dbReference>
<dbReference type="InterPro" id="IPR003953">
    <property type="entry name" value="FAD-dep_OxRdtase_2_FAD-bd"/>
</dbReference>
<keyword evidence="8" id="KW-1185">Reference proteome</keyword>
<dbReference type="EMBL" id="JACJJC010000020">
    <property type="protein sequence ID" value="MBM6704786.1"/>
    <property type="molecule type" value="Genomic_DNA"/>
</dbReference>
<protein>
    <submittedName>
        <fullName evidence="7">FAD-dependent oxidoreductase</fullName>
    </submittedName>
</protein>
<dbReference type="Pfam" id="PF00890">
    <property type="entry name" value="FAD_binding_2"/>
    <property type="match status" value="1"/>
</dbReference>
<evidence type="ECO:0000256" key="5">
    <source>
        <dbReference type="ARBA" id="ARBA00023002"/>
    </source>
</evidence>
<sequence length="371" mass="39129">MSRKSASARMLLPLVLVCAAGTVFGYTPGTYTSSFPGQNGPVPVTVTFSQDRIESVVVGENKETIGIGQTAVKNLPDRIVAAQSLGVDMVSGATVSSVAIMSAVADCVKQAGGDATKLMKPYKAPQVVKHEKLATDLVVIGGGAAGMIGAINASQQGLNVVLLEKQEFLGGASAICGGIVVAQGSEAQCNMGEKSDTPSKMAYDLLHNGHQRNDLSGLTFYALNVGKSIDWAVKQGVQLDTKAGFAFRAEHKTPRVIPFVGGCPQYAQTLREVLATTKTDVKLTTRATKLITTDGAVTGVEAKAKDGTTYEIAAKAVLLATGGYGWNKEMLFRKSYSKLLDVFSDFFPHFTRVRAAFSKVGCIQLKPLEGQ</sequence>
<evidence type="ECO:0000256" key="3">
    <source>
        <dbReference type="ARBA" id="ARBA00022630"/>
    </source>
</evidence>
<evidence type="ECO:0000259" key="6">
    <source>
        <dbReference type="SMART" id="SM00900"/>
    </source>
</evidence>
<dbReference type="Gene3D" id="3.50.50.60">
    <property type="entry name" value="FAD/NAD(P)-binding domain"/>
    <property type="match status" value="1"/>
</dbReference>
<evidence type="ECO:0000256" key="2">
    <source>
        <dbReference type="ARBA" id="ARBA00008040"/>
    </source>
</evidence>
<comment type="cofactor">
    <cofactor evidence="1">
        <name>FAD</name>
        <dbReference type="ChEBI" id="CHEBI:57692"/>
    </cofactor>
</comment>
<organism evidence="7 8">
    <name type="scientific">Sutterella massiliensis</name>
    <dbReference type="NCBI Taxonomy" id="1816689"/>
    <lineage>
        <taxon>Bacteria</taxon>
        <taxon>Pseudomonadati</taxon>
        <taxon>Pseudomonadota</taxon>
        <taxon>Betaproteobacteria</taxon>
        <taxon>Burkholderiales</taxon>
        <taxon>Sutterellaceae</taxon>
        <taxon>Sutterella</taxon>
    </lineage>
</organism>
<gene>
    <name evidence="7" type="ORF">H6A60_09850</name>
</gene>
<dbReference type="Gene3D" id="3.90.1010.20">
    <property type="match status" value="1"/>
</dbReference>
<evidence type="ECO:0000256" key="1">
    <source>
        <dbReference type="ARBA" id="ARBA00001974"/>
    </source>
</evidence>
<keyword evidence="5" id="KW-0560">Oxidoreductase</keyword>
<keyword evidence="4" id="KW-0274">FAD</keyword>
<dbReference type="SMART" id="SM00900">
    <property type="entry name" value="FMN_bind"/>
    <property type="match status" value="1"/>
</dbReference>
<dbReference type="Pfam" id="PF04205">
    <property type="entry name" value="FMN_bind"/>
    <property type="match status" value="1"/>
</dbReference>
<proteinExistence type="inferred from homology"/>
<comment type="similarity">
    <text evidence="2">Belongs to the FAD-dependent oxidoreductase 2 family. FRD/SDH subfamily.</text>
</comment>
<dbReference type="PANTHER" id="PTHR43400">
    <property type="entry name" value="FUMARATE REDUCTASE"/>
    <property type="match status" value="1"/>
</dbReference>
<evidence type="ECO:0000313" key="7">
    <source>
        <dbReference type="EMBL" id="MBM6704786.1"/>
    </source>
</evidence>
<evidence type="ECO:0000256" key="4">
    <source>
        <dbReference type="ARBA" id="ARBA00022827"/>
    </source>
</evidence>
<evidence type="ECO:0000313" key="8">
    <source>
        <dbReference type="Proteomes" id="UP000715095"/>
    </source>
</evidence>
<dbReference type="RefSeq" id="WP_205104105.1">
    <property type="nucleotide sequence ID" value="NZ_JACJJC010000020.1"/>
</dbReference>
<reference evidence="7 8" key="1">
    <citation type="journal article" date="2021" name="Sci. Rep.">
        <title>The distribution of antibiotic resistance genes in chicken gut microbiota commensals.</title>
        <authorList>
            <person name="Juricova H."/>
            <person name="Matiasovicova J."/>
            <person name="Kubasova T."/>
            <person name="Cejkova D."/>
            <person name="Rychlik I."/>
        </authorList>
    </citation>
    <scope>NUCLEOTIDE SEQUENCE [LARGE SCALE GENOMIC DNA]</scope>
    <source>
        <strain evidence="7 8">An829</strain>
    </source>
</reference>
<dbReference type="InterPro" id="IPR050315">
    <property type="entry name" value="FAD-oxidoreductase_2"/>
</dbReference>
<dbReference type="SUPFAM" id="SSF51905">
    <property type="entry name" value="FAD/NAD(P)-binding domain"/>
    <property type="match status" value="1"/>
</dbReference>
<dbReference type="InterPro" id="IPR036188">
    <property type="entry name" value="FAD/NAD-bd_sf"/>
</dbReference>